<gene>
    <name evidence="13" type="ORF">TAT_000136300</name>
    <name evidence="14" type="ORF">TAV_000136400</name>
</gene>
<dbReference type="PROSITE" id="PS00605">
    <property type="entry name" value="ATPASE_C"/>
    <property type="match status" value="1"/>
</dbReference>
<dbReference type="GO" id="GO:0033177">
    <property type="term" value="C:proton-transporting two-sector ATPase complex, proton-transporting domain"/>
    <property type="evidence" value="ECO:0007669"/>
    <property type="project" value="InterPro"/>
</dbReference>
<evidence type="ECO:0000313" key="14">
    <source>
        <dbReference type="EMBL" id="SVP91173.1"/>
    </source>
</evidence>
<dbReference type="EMBL" id="UIVT01000002">
    <property type="protein sequence ID" value="SVP90653.1"/>
    <property type="molecule type" value="Genomic_DNA"/>
</dbReference>
<comment type="similarity">
    <text evidence="2 11">Belongs to the ATPase C chain family.</text>
</comment>
<evidence type="ECO:0000256" key="8">
    <source>
        <dbReference type="ARBA" id="ARBA00023065"/>
    </source>
</evidence>
<evidence type="ECO:0000256" key="3">
    <source>
        <dbReference type="ARBA" id="ARBA00022448"/>
    </source>
</evidence>
<keyword evidence="8 11" id="KW-0406">Ion transport</keyword>
<evidence type="ECO:0000313" key="13">
    <source>
        <dbReference type="EMBL" id="SVP90653.1"/>
    </source>
</evidence>
<dbReference type="InterPro" id="IPR000454">
    <property type="entry name" value="ATP_synth_F0_csu"/>
</dbReference>
<name>A0A3B0MLZ2_THEAN</name>
<evidence type="ECO:0000256" key="9">
    <source>
        <dbReference type="ARBA" id="ARBA00023121"/>
    </source>
</evidence>
<protein>
    <submittedName>
        <fullName evidence="14">ATP synthase subunit C, mitochondrial, putative</fullName>
    </submittedName>
</protein>
<keyword evidence="6 11" id="KW-0375">Hydrogen ion transport</keyword>
<evidence type="ECO:0000256" key="2">
    <source>
        <dbReference type="ARBA" id="ARBA00006704"/>
    </source>
</evidence>
<feature type="transmembrane region" description="Helical" evidence="11">
    <location>
        <begin position="95"/>
        <end position="115"/>
    </location>
</feature>
<feature type="transmembrane region" description="Helical" evidence="11">
    <location>
        <begin position="135"/>
        <end position="162"/>
    </location>
</feature>
<sequence>MSPLINGLGRSLVLRGGISVFSGLRGLSQVPSSHTTVKGVIKHVNSPLRTQNFKRLSVFEPTLRHNYALIFNKTGSLGSLTPYNNKFGVRYDGGVATLGAAVALMSVGGVAQGIGNLFAALVSGTARNPSIKEDLFTYTLIGMGFLEFLAIVCILMGAIMLYS</sequence>
<reference evidence="14" key="1">
    <citation type="submission" date="2018-07" db="EMBL/GenBank/DDBJ databases">
        <authorList>
            <person name="Quirk P.G."/>
            <person name="Krulwich T.A."/>
        </authorList>
    </citation>
    <scope>NUCLEOTIDE SEQUENCE</scope>
    <source>
        <strain evidence="14">Anand</strain>
    </source>
</reference>
<dbReference type="InterPro" id="IPR035921">
    <property type="entry name" value="F/V-ATP_Csub_sf"/>
</dbReference>
<keyword evidence="3 11" id="KW-0813">Transport</keyword>
<evidence type="ECO:0000256" key="7">
    <source>
        <dbReference type="ARBA" id="ARBA00022989"/>
    </source>
</evidence>
<dbReference type="Gene3D" id="1.20.20.10">
    <property type="entry name" value="F1F0 ATP synthase subunit C"/>
    <property type="match status" value="1"/>
</dbReference>
<dbReference type="InterPro" id="IPR002379">
    <property type="entry name" value="ATPase_proteolipid_c-like_dom"/>
</dbReference>
<dbReference type="PANTHER" id="PTHR10031:SF0">
    <property type="entry name" value="ATPASE PROTEIN 9"/>
    <property type="match status" value="1"/>
</dbReference>
<dbReference type="GO" id="GO:0008289">
    <property type="term" value="F:lipid binding"/>
    <property type="evidence" value="ECO:0007669"/>
    <property type="project" value="UniProtKB-KW"/>
</dbReference>
<dbReference type="GO" id="GO:0015078">
    <property type="term" value="F:proton transmembrane transporter activity"/>
    <property type="evidence" value="ECO:0007669"/>
    <property type="project" value="InterPro"/>
</dbReference>
<evidence type="ECO:0000256" key="5">
    <source>
        <dbReference type="ARBA" id="ARBA00022692"/>
    </source>
</evidence>
<keyword evidence="9 11" id="KW-0446">Lipid-binding</keyword>
<dbReference type="CDD" id="cd18182">
    <property type="entry name" value="ATP-synt_Fo_c_ATP5G3"/>
    <property type="match status" value="1"/>
</dbReference>
<dbReference type="PRINTS" id="PR00124">
    <property type="entry name" value="ATPASEC"/>
</dbReference>
<proteinExistence type="inferred from homology"/>
<dbReference type="AlphaFoldDB" id="A0A3B0MLZ2"/>
<evidence type="ECO:0000256" key="4">
    <source>
        <dbReference type="ARBA" id="ARBA00022547"/>
    </source>
</evidence>
<evidence type="ECO:0000256" key="1">
    <source>
        <dbReference type="ARBA" id="ARBA00004141"/>
    </source>
</evidence>
<accession>A0A3B0MLZ2</accession>
<dbReference type="PANTHER" id="PTHR10031">
    <property type="entry name" value="ATP SYNTHASE LIPID-BINDING PROTEIN, MITOCHONDRIAL"/>
    <property type="match status" value="1"/>
</dbReference>
<dbReference type="Pfam" id="PF00137">
    <property type="entry name" value="ATP-synt_C"/>
    <property type="match status" value="1"/>
</dbReference>
<keyword evidence="10 11" id="KW-0472">Membrane</keyword>
<dbReference type="InterPro" id="IPR038662">
    <property type="entry name" value="ATP_synth_F0_csu_sf"/>
</dbReference>
<keyword evidence="5 11" id="KW-0812">Transmembrane</keyword>
<dbReference type="GO" id="GO:0045259">
    <property type="term" value="C:proton-transporting ATP synthase complex"/>
    <property type="evidence" value="ECO:0007669"/>
    <property type="project" value="UniProtKB-KW"/>
</dbReference>
<dbReference type="EMBL" id="UIVS01000002">
    <property type="protein sequence ID" value="SVP91173.1"/>
    <property type="molecule type" value="Genomic_DNA"/>
</dbReference>
<evidence type="ECO:0000256" key="6">
    <source>
        <dbReference type="ARBA" id="ARBA00022781"/>
    </source>
</evidence>
<comment type="subcellular location">
    <subcellularLocation>
        <location evidence="1">Membrane</location>
        <topology evidence="1">Multi-pass membrane protein</topology>
    </subcellularLocation>
</comment>
<evidence type="ECO:0000256" key="11">
    <source>
        <dbReference type="RuleBase" id="RU004221"/>
    </source>
</evidence>
<keyword evidence="7 11" id="KW-1133">Transmembrane helix</keyword>
<dbReference type="GO" id="GO:0015986">
    <property type="term" value="P:proton motive force-driven ATP synthesis"/>
    <property type="evidence" value="ECO:0007669"/>
    <property type="project" value="InterPro"/>
</dbReference>
<dbReference type="VEuPathDB" id="PiroplasmaDB:TA15215"/>
<dbReference type="InterPro" id="IPR020537">
    <property type="entry name" value="ATP_synth_F0_csu_DDCD_BS"/>
</dbReference>
<organism evidence="14">
    <name type="scientific">Theileria annulata</name>
    <dbReference type="NCBI Taxonomy" id="5874"/>
    <lineage>
        <taxon>Eukaryota</taxon>
        <taxon>Sar</taxon>
        <taxon>Alveolata</taxon>
        <taxon>Apicomplexa</taxon>
        <taxon>Aconoidasida</taxon>
        <taxon>Piroplasmida</taxon>
        <taxon>Theileriidae</taxon>
        <taxon>Theileria</taxon>
    </lineage>
</organism>
<keyword evidence="4" id="KW-0138">CF(0)</keyword>
<evidence type="ECO:0000256" key="10">
    <source>
        <dbReference type="ARBA" id="ARBA00023136"/>
    </source>
</evidence>
<evidence type="ECO:0000259" key="12">
    <source>
        <dbReference type="Pfam" id="PF00137"/>
    </source>
</evidence>
<dbReference type="SUPFAM" id="SSF81333">
    <property type="entry name" value="F1F0 ATP synthase subunit C"/>
    <property type="match status" value="1"/>
</dbReference>
<feature type="domain" description="V-ATPase proteolipid subunit C-like" evidence="12">
    <location>
        <begin position="98"/>
        <end position="160"/>
    </location>
</feature>